<evidence type="ECO:0000313" key="3">
    <source>
        <dbReference type="Proteomes" id="UP000251088"/>
    </source>
</evidence>
<dbReference type="EMBL" id="UAWN01000014">
    <property type="protein sequence ID" value="SQC39671.1"/>
    <property type="molecule type" value="Genomic_DNA"/>
</dbReference>
<name>A0A2X3ETQ1_KLEPN</name>
<organism evidence="2 3">
    <name type="scientific">Klebsiella pneumoniae</name>
    <dbReference type="NCBI Taxonomy" id="573"/>
    <lineage>
        <taxon>Bacteria</taxon>
        <taxon>Pseudomonadati</taxon>
        <taxon>Pseudomonadota</taxon>
        <taxon>Gammaproteobacteria</taxon>
        <taxon>Enterobacterales</taxon>
        <taxon>Enterobacteriaceae</taxon>
        <taxon>Klebsiella/Raoultella group</taxon>
        <taxon>Klebsiella</taxon>
        <taxon>Klebsiella pneumoniae complex</taxon>
    </lineage>
</organism>
<dbReference type="Proteomes" id="UP000251088">
    <property type="component" value="Unassembled WGS sequence"/>
</dbReference>
<keyword evidence="1" id="KW-0812">Transmembrane</keyword>
<keyword evidence="1" id="KW-0472">Membrane</keyword>
<feature type="transmembrane region" description="Helical" evidence="1">
    <location>
        <begin position="76"/>
        <end position="98"/>
    </location>
</feature>
<dbReference type="AlphaFoldDB" id="A0A2X3ETQ1"/>
<sequence>MIDEFINGFFPLAVGEKGAEPGVADLNAADIQHRLENRRVARIFAADFAAGKAGQRHFADDLLEGVSLPSSGISSLVQPIGAIASLTLSLFIVGLLPLRLTGAAIHVQ</sequence>
<proteinExistence type="predicted"/>
<evidence type="ECO:0000313" key="2">
    <source>
        <dbReference type="EMBL" id="SQC39671.1"/>
    </source>
</evidence>
<evidence type="ECO:0000256" key="1">
    <source>
        <dbReference type="SAM" id="Phobius"/>
    </source>
</evidence>
<keyword evidence="1" id="KW-1133">Transmembrane helix</keyword>
<reference evidence="2 3" key="1">
    <citation type="submission" date="2018-06" db="EMBL/GenBank/DDBJ databases">
        <authorList>
            <consortium name="Pathogen Informatics"/>
            <person name="Doyle S."/>
        </authorList>
    </citation>
    <scope>NUCLEOTIDE SEQUENCE [LARGE SCALE GENOMIC DNA]</scope>
    <source>
        <strain evidence="2 3">NCTC9128</strain>
    </source>
</reference>
<gene>
    <name evidence="2" type="ORF">NCTC9128_05816</name>
</gene>
<accession>A0A2X3ETQ1</accession>
<protein>
    <submittedName>
        <fullName evidence="2">Uncharacterized protein</fullName>
    </submittedName>
</protein>